<sequence length="143" mass="17332">MCMFSVRYGMKMRGQDGVETFLRLKLVSWCIQNALFFVRLPFEGDRPMHSYHEYSIFSLRPFGGTFINPLIYHHTIHHQSHSNLAFFSMEWKMIREMNEKILWCIEQLERCRDLHEISEWNNTIHKMVETTKMLYEINRVNNP</sequence>
<evidence type="ECO:0000313" key="2">
    <source>
        <dbReference type="Proteomes" id="UP000308267"/>
    </source>
</evidence>
<accession>A0A4S2LBM6</accession>
<dbReference type="EMBL" id="SJOL01009412">
    <property type="protein sequence ID" value="TGZ57687.1"/>
    <property type="molecule type" value="Genomic_DNA"/>
</dbReference>
<protein>
    <submittedName>
        <fullName evidence="1">Uncharacterized protein</fullName>
    </submittedName>
</protein>
<name>A0A4S2LBM6_OPIFE</name>
<evidence type="ECO:0000313" key="1">
    <source>
        <dbReference type="EMBL" id="TGZ57687.1"/>
    </source>
</evidence>
<gene>
    <name evidence="1" type="ORF">CRM22_009892</name>
</gene>
<dbReference type="Proteomes" id="UP000308267">
    <property type="component" value="Unassembled WGS sequence"/>
</dbReference>
<reference evidence="1 2" key="1">
    <citation type="journal article" date="2019" name="BMC Genomics">
        <title>New insights from Opisthorchis felineus genome: update on genomics of the epidemiologically important liver flukes.</title>
        <authorList>
            <person name="Ershov N.I."/>
            <person name="Mordvinov V.A."/>
            <person name="Prokhortchouk E.B."/>
            <person name="Pakharukova M.Y."/>
            <person name="Gunbin K.V."/>
            <person name="Ustyantsev K."/>
            <person name="Genaev M.A."/>
            <person name="Blinov A.G."/>
            <person name="Mazur A."/>
            <person name="Boulygina E."/>
            <person name="Tsygankova S."/>
            <person name="Khrameeva E."/>
            <person name="Chekanov N."/>
            <person name="Fan G."/>
            <person name="Xiao A."/>
            <person name="Zhang H."/>
            <person name="Xu X."/>
            <person name="Yang H."/>
            <person name="Solovyev V."/>
            <person name="Lee S.M."/>
            <person name="Liu X."/>
            <person name="Afonnikov D.A."/>
            <person name="Skryabin K.G."/>
        </authorList>
    </citation>
    <scope>NUCLEOTIDE SEQUENCE [LARGE SCALE GENOMIC DNA]</scope>
    <source>
        <strain evidence="1">AK-0245</strain>
        <tissue evidence="1">Whole organism</tissue>
    </source>
</reference>
<dbReference type="AlphaFoldDB" id="A0A4S2LBM6"/>
<proteinExistence type="predicted"/>
<keyword evidence="2" id="KW-1185">Reference proteome</keyword>
<organism evidence="1 2">
    <name type="scientific">Opisthorchis felineus</name>
    <dbReference type="NCBI Taxonomy" id="147828"/>
    <lineage>
        <taxon>Eukaryota</taxon>
        <taxon>Metazoa</taxon>
        <taxon>Spiralia</taxon>
        <taxon>Lophotrochozoa</taxon>
        <taxon>Platyhelminthes</taxon>
        <taxon>Trematoda</taxon>
        <taxon>Digenea</taxon>
        <taxon>Opisthorchiida</taxon>
        <taxon>Opisthorchiata</taxon>
        <taxon>Opisthorchiidae</taxon>
        <taxon>Opisthorchis</taxon>
    </lineage>
</organism>
<comment type="caution">
    <text evidence="1">The sequence shown here is derived from an EMBL/GenBank/DDBJ whole genome shotgun (WGS) entry which is preliminary data.</text>
</comment>